<organism evidence="1">
    <name type="scientific">Utricularia reniformis</name>
    <dbReference type="NCBI Taxonomy" id="192314"/>
    <lineage>
        <taxon>Eukaryota</taxon>
        <taxon>Viridiplantae</taxon>
        <taxon>Streptophyta</taxon>
        <taxon>Embryophyta</taxon>
        <taxon>Tracheophyta</taxon>
        <taxon>Spermatophyta</taxon>
        <taxon>Magnoliopsida</taxon>
        <taxon>eudicotyledons</taxon>
        <taxon>Gunneridae</taxon>
        <taxon>Pentapetalae</taxon>
        <taxon>asterids</taxon>
        <taxon>lamiids</taxon>
        <taxon>Lamiales</taxon>
        <taxon>Lentibulariaceae</taxon>
        <taxon>Utricularia</taxon>
    </lineage>
</organism>
<geneLocation type="mitochondrion" evidence="1"/>
<protein>
    <submittedName>
        <fullName evidence="1">Uncharacterized protein</fullName>
    </submittedName>
</protein>
<gene>
    <name evidence="1" type="ORF">AEK19_MT2306</name>
</gene>
<sequence>MGRPKPPVDSSKRYYCLTSVPERKLLLLFLKHSSIATWQHKERCSRTAA</sequence>
<name>A0A1Y0B4X9_9LAMI</name>
<keyword evidence="1" id="KW-0496">Mitochondrion</keyword>
<reference evidence="1" key="1">
    <citation type="submission" date="2017-03" db="EMBL/GenBank/DDBJ databases">
        <title>The mitochondrial genome of the carnivorous plant Utricularia reniformis (Lentibulariaceae): structure, comparative analysis and evolutionary landmarks.</title>
        <authorList>
            <person name="Silva S.R."/>
            <person name="Alvarenga D.O."/>
            <person name="Michael T.P."/>
            <person name="Miranda V.F.O."/>
            <person name="Varani A.M."/>
        </authorList>
    </citation>
    <scope>NUCLEOTIDE SEQUENCE</scope>
</reference>
<proteinExistence type="predicted"/>
<accession>A0A1Y0B4X9</accession>
<dbReference type="AlphaFoldDB" id="A0A1Y0B4X9"/>
<evidence type="ECO:0000313" key="1">
    <source>
        <dbReference type="EMBL" id="ART32449.1"/>
    </source>
</evidence>
<dbReference type="EMBL" id="KY774314">
    <property type="protein sequence ID" value="ART32449.1"/>
    <property type="molecule type" value="Genomic_DNA"/>
</dbReference>